<protein>
    <submittedName>
        <fullName evidence="1">Uncharacterized protein</fullName>
    </submittedName>
</protein>
<comment type="caution">
    <text evidence="1">The sequence shown here is derived from an EMBL/GenBank/DDBJ whole genome shotgun (WGS) entry which is preliminary data.</text>
</comment>
<proteinExistence type="predicted"/>
<gene>
    <name evidence="1" type="ORF">SIL72_06280</name>
</gene>
<dbReference type="AlphaFoldDB" id="A0AB35T3J2"/>
<organism evidence="1 2">
    <name type="scientific">Rubrobacter radiotolerans</name>
    <name type="common">Arthrobacter radiotolerans</name>
    <dbReference type="NCBI Taxonomy" id="42256"/>
    <lineage>
        <taxon>Bacteria</taxon>
        <taxon>Bacillati</taxon>
        <taxon>Actinomycetota</taxon>
        <taxon>Rubrobacteria</taxon>
        <taxon>Rubrobacterales</taxon>
        <taxon>Rubrobacteraceae</taxon>
        <taxon>Rubrobacter</taxon>
    </lineage>
</organism>
<sequence>MEDSGKNASATGARAENDRRYWIISADSASDEVLVVGDEDSGVVPVFSFREEALLYLSYGVRKSGWTVSQRSEEEVVDLLCGPYSWTAGVALDPIPEFAGQDDALAFTTLGRREFLDDLLRSRFAAVAGFG</sequence>
<accession>A0AB35T3J2</accession>
<dbReference type="RefSeq" id="WP_038681032.1">
    <property type="nucleotide sequence ID" value="NZ_CP007514.1"/>
</dbReference>
<reference evidence="1" key="1">
    <citation type="submission" date="2023-11" db="EMBL/GenBank/DDBJ databases">
        <title>MicrobeMod: A computational toolkit for identifying prokaryotic methylation and restriction-modification with nanopore sequencing.</title>
        <authorList>
            <person name="Crits-Christoph A."/>
            <person name="Kang S.C."/>
            <person name="Lee H."/>
            <person name="Ostrov N."/>
        </authorList>
    </citation>
    <scope>NUCLEOTIDE SEQUENCE</scope>
    <source>
        <strain evidence="1">ATCC 51242</strain>
    </source>
</reference>
<evidence type="ECO:0000313" key="2">
    <source>
        <dbReference type="Proteomes" id="UP001281130"/>
    </source>
</evidence>
<dbReference type="Proteomes" id="UP001281130">
    <property type="component" value="Unassembled WGS sequence"/>
</dbReference>
<evidence type="ECO:0000313" key="1">
    <source>
        <dbReference type="EMBL" id="MDX5893636.1"/>
    </source>
</evidence>
<name>A0AB35T3J2_RUBRA</name>
<dbReference type="EMBL" id="JAWXXX010000001">
    <property type="protein sequence ID" value="MDX5893636.1"/>
    <property type="molecule type" value="Genomic_DNA"/>
</dbReference>